<evidence type="ECO:0000256" key="10">
    <source>
        <dbReference type="PROSITE-ProRule" id="PRU01360"/>
    </source>
</evidence>
<dbReference type="InterPro" id="IPR036942">
    <property type="entry name" value="Beta-barrel_TonB_sf"/>
</dbReference>
<keyword evidence="5" id="KW-0732">Signal</keyword>
<evidence type="ECO:0000259" key="12">
    <source>
        <dbReference type="Pfam" id="PF00593"/>
    </source>
</evidence>
<dbReference type="InterPro" id="IPR008969">
    <property type="entry name" value="CarboxyPept-like_regulatory"/>
</dbReference>
<evidence type="ECO:0000259" key="13">
    <source>
        <dbReference type="Pfam" id="PF07715"/>
    </source>
</evidence>
<dbReference type="GO" id="GO:0009279">
    <property type="term" value="C:cell outer membrane"/>
    <property type="evidence" value="ECO:0007669"/>
    <property type="project" value="UniProtKB-SubCell"/>
</dbReference>
<evidence type="ECO:0000256" key="4">
    <source>
        <dbReference type="ARBA" id="ARBA00022692"/>
    </source>
</evidence>
<name>A0A7X8XWJ5_9BACT</name>
<dbReference type="Pfam" id="PF00593">
    <property type="entry name" value="TonB_dep_Rec_b-barrel"/>
    <property type="match status" value="1"/>
</dbReference>
<proteinExistence type="inferred from homology"/>
<evidence type="ECO:0000256" key="3">
    <source>
        <dbReference type="ARBA" id="ARBA00022452"/>
    </source>
</evidence>
<evidence type="ECO:0000256" key="9">
    <source>
        <dbReference type="ARBA" id="ARBA00023237"/>
    </source>
</evidence>
<evidence type="ECO:0000256" key="6">
    <source>
        <dbReference type="ARBA" id="ARBA00023077"/>
    </source>
</evidence>
<evidence type="ECO:0000313" key="15">
    <source>
        <dbReference type="Proteomes" id="UP000585050"/>
    </source>
</evidence>
<protein>
    <submittedName>
        <fullName evidence="14">TonB-dependent receptor</fullName>
    </submittedName>
</protein>
<dbReference type="PANTHER" id="PTHR30069:SF29">
    <property type="entry name" value="HEMOGLOBIN AND HEMOGLOBIN-HAPTOGLOBIN-BINDING PROTEIN 1-RELATED"/>
    <property type="match status" value="1"/>
</dbReference>
<keyword evidence="15" id="KW-1185">Reference proteome</keyword>
<keyword evidence="4 10" id="KW-0812">Transmembrane</keyword>
<evidence type="ECO:0000256" key="1">
    <source>
        <dbReference type="ARBA" id="ARBA00004571"/>
    </source>
</evidence>
<comment type="caution">
    <text evidence="14">The sequence shown here is derived from an EMBL/GenBank/DDBJ whole genome shotgun (WGS) entry which is preliminary data.</text>
</comment>
<dbReference type="GO" id="GO:0015344">
    <property type="term" value="F:siderophore uptake transmembrane transporter activity"/>
    <property type="evidence" value="ECO:0007669"/>
    <property type="project" value="TreeGrafter"/>
</dbReference>
<dbReference type="PANTHER" id="PTHR30069">
    <property type="entry name" value="TONB-DEPENDENT OUTER MEMBRANE RECEPTOR"/>
    <property type="match status" value="1"/>
</dbReference>
<dbReference type="Pfam" id="PF13715">
    <property type="entry name" value="CarbopepD_reg_2"/>
    <property type="match status" value="1"/>
</dbReference>
<sequence length="795" mass="89691">MRTLILLLLSCLIVTNLLGQSKITGHVQLNSENAIGALVFLDNGEFHKSLVDENGEFYFENVHFGKHTLEIKFLGAKAYQKDLDITKEEFNLNISLEPNSEVLGEVTVIGESESTKLQQEPITISSLDIKSLDQQSLGAQEILKQTTGVVVRELGGLGSNVNVNLNGLTGKSVRIYYDGIPLEIYGGGIQLNNLPVDMLSRMDIYKGVMPVDVGTDALGGGINMVPKRNFGDFLNVSYSIGSYNTQRATFSAGKKINNHISLKLSSFLNYSDNDYVMRKIKNLNEEIDKNGFPTYSESVINARRFHDQHFSTFVDGSVVFQNFSWANELSLSVSYSKRDDQLMNGPRLYNTAAGEAERGLATFSERIDYRKKFFNNRLELRYFGVFSQTTDYTYDSTMAKYNWKGELFSTGNGKGSELASRATLREGENFGTAHRVNVKYELSESLTFKGSNFFRYSEIKGNDPAGVRLDIGGNIIDPNTIPSNIKQNIFGAELAKTFFNKKITLVGFFKNYTYHAKSIDILADNVSELPIREVNEDFQGYGLALKYKLLKNFLVRGSYEKAARIPTEREIFGDYGVILPNYQLKPERSNNFNLGLQFNKRFNVDKKLILQAEGFIRNREDLIRLDDYGPENAIFVNESKVDGYGIELSTTVVPVKNLSFNINFTKQTNKIQSTSLNQNAIQDAELPNIPTLFYNINTNYRIENILVKSLNLNLFANYIYTGEYSINEVRDIETANPDFIIPAQHLVNTGLTVEPAVERLSVNFTVRNALNRLIYDNFRVPRPGINYALKVSYHL</sequence>
<comment type="similarity">
    <text evidence="10 11">Belongs to the TonB-dependent receptor family.</text>
</comment>
<dbReference type="Proteomes" id="UP000585050">
    <property type="component" value="Unassembled WGS sequence"/>
</dbReference>
<gene>
    <name evidence="14" type="ORF">HGP29_13755</name>
</gene>
<keyword evidence="6 11" id="KW-0798">TonB box</keyword>
<evidence type="ECO:0000256" key="7">
    <source>
        <dbReference type="ARBA" id="ARBA00023136"/>
    </source>
</evidence>
<dbReference type="Gene3D" id="2.40.170.20">
    <property type="entry name" value="TonB-dependent receptor, beta-barrel domain"/>
    <property type="match status" value="1"/>
</dbReference>
<dbReference type="InterPro" id="IPR037066">
    <property type="entry name" value="Plug_dom_sf"/>
</dbReference>
<reference evidence="14 15" key="1">
    <citation type="submission" date="2020-04" db="EMBL/GenBank/DDBJ databases">
        <title>Flammeovirga sp. SR4, a novel species isolated from seawater.</title>
        <authorList>
            <person name="Wang X."/>
        </authorList>
    </citation>
    <scope>NUCLEOTIDE SEQUENCE [LARGE SCALE GENOMIC DNA]</scope>
    <source>
        <strain evidence="14 15">SR4</strain>
    </source>
</reference>
<dbReference type="SUPFAM" id="SSF49464">
    <property type="entry name" value="Carboxypeptidase regulatory domain-like"/>
    <property type="match status" value="1"/>
</dbReference>
<dbReference type="PROSITE" id="PS52016">
    <property type="entry name" value="TONB_DEPENDENT_REC_3"/>
    <property type="match status" value="1"/>
</dbReference>
<evidence type="ECO:0000256" key="8">
    <source>
        <dbReference type="ARBA" id="ARBA00023170"/>
    </source>
</evidence>
<keyword evidence="2 10" id="KW-0813">Transport</keyword>
<evidence type="ECO:0000256" key="5">
    <source>
        <dbReference type="ARBA" id="ARBA00022729"/>
    </source>
</evidence>
<dbReference type="Gene3D" id="2.170.130.10">
    <property type="entry name" value="TonB-dependent receptor, plug domain"/>
    <property type="match status" value="1"/>
</dbReference>
<evidence type="ECO:0000256" key="2">
    <source>
        <dbReference type="ARBA" id="ARBA00022448"/>
    </source>
</evidence>
<evidence type="ECO:0000313" key="14">
    <source>
        <dbReference type="EMBL" id="NLR92284.1"/>
    </source>
</evidence>
<dbReference type="Pfam" id="PF07715">
    <property type="entry name" value="Plug"/>
    <property type="match status" value="1"/>
</dbReference>
<evidence type="ECO:0000256" key="11">
    <source>
        <dbReference type="RuleBase" id="RU003357"/>
    </source>
</evidence>
<feature type="domain" description="TonB-dependent receptor plug" evidence="13">
    <location>
        <begin position="117"/>
        <end position="220"/>
    </location>
</feature>
<comment type="subcellular location">
    <subcellularLocation>
        <location evidence="1 10">Cell outer membrane</location>
        <topology evidence="1 10">Multi-pass membrane protein</topology>
    </subcellularLocation>
</comment>
<dbReference type="AlphaFoldDB" id="A0A7X8XWJ5"/>
<keyword evidence="7 10" id="KW-0472">Membrane</keyword>
<dbReference type="InterPro" id="IPR039426">
    <property type="entry name" value="TonB-dep_rcpt-like"/>
</dbReference>
<dbReference type="InterPro" id="IPR000531">
    <property type="entry name" value="Beta-barrel_TonB"/>
</dbReference>
<feature type="domain" description="TonB-dependent receptor-like beta-barrel" evidence="12">
    <location>
        <begin position="319"/>
        <end position="768"/>
    </location>
</feature>
<dbReference type="SUPFAM" id="SSF56935">
    <property type="entry name" value="Porins"/>
    <property type="match status" value="1"/>
</dbReference>
<dbReference type="GO" id="GO:0044718">
    <property type="term" value="P:siderophore transmembrane transport"/>
    <property type="evidence" value="ECO:0007669"/>
    <property type="project" value="TreeGrafter"/>
</dbReference>
<dbReference type="RefSeq" id="WP_168883001.1">
    <property type="nucleotide sequence ID" value="NZ_JABAIL010000004.1"/>
</dbReference>
<keyword evidence="9 10" id="KW-0998">Cell outer membrane</keyword>
<accession>A0A7X8XWJ5</accession>
<dbReference type="InterPro" id="IPR012910">
    <property type="entry name" value="Plug_dom"/>
</dbReference>
<organism evidence="14 15">
    <name type="scientific">Flammeovirga agarivorans</name>
    <dbReference type="NCBI Taxonomy" id="2726742"/>
    <lineage>
        <taxon>Bacteria</taxon>
        <taxon>Pseudomonadati</taxon>
        <taxon>Bacteroidota</taxon>
        <taxon>Cytophagia</taxon>
        <taxon>Cytophagales</taxon>
        <taxon>Flammeovirgaceae</taxon>
        <taxon>Flammeovirga</taxon>
    </lineage>
</organism>
<keyword evidence="8 14" id="KW-0675">Receptor</keyword>
<keyword evidence="3 10" id="KW-1134">Transmembrane beta strand</keyword>
<dbReference type="EMBL" id="JABAIL010000004">
    <property type="protein sequence ID" value="NLR92284.1"/>
    <property type="molecule type" value="Genomic_DNA"/>
</dbReference>